<dbReference type="GO" id="GO:0015179">
    <property type="term" value="F:L-amino acid transmembrane transporter activity"/>
    <property type="evidence" value="ECO:0007669"/>
    <property type="project" value="TreeGrafter"/>
</dbReference>
<dbReference type="Pfam" id="PF01490">
    <property type="entry name" value="Aa_trans"/>
    <property type="match status" value="1"/>
</dbReference>
<gene>
    <name evidence="7" type="ORF">FisN_6Hh434</name>
</gene>
<evidence type="ECO:0000259" key="6">
    <source>
        <dbReference type="Pfam" id="PF01490"/>
    </source>
</evidence>
<dbReference type="PANTHER" id="PTHR22950">
    <property type="entry name" value="AMINO ACID TRANSPORTER"/>
    <property type="match status" value="1"/>
</dbReference>
<comment type="subcellular location">
    <subcellularLocation>
        <location evidence="1">Membrane</location>
        <topology evidence="1">Multi-pass membrane protein</topology>
    </subcellularLocation>
</comment>
<feature type="transmembrane region" description="Helical" evidence="5">
    <location>
        <begin position="264"/>
        <end position="289"/>
    </location>
</feature>
<feature type="transmembrane region" description="Helical" evidence="5">
    <location>
        <begin position="344"/>
        <end position="361"/>
    </location>
</feature>
<evidence type="ECO:0000256" key="2">
    <source>
        <dbReference type="ARBA" id="ARBA00022692"/>
    </source>
</evidence>
<evidence type="ECO:0000256" key="5">
    <source>
        <dbReference type="SAM" id="Phobius"/>
    </source>
</evidence>
<sequence>MTEAKDYETELSPLLQRRQSHTSLNEESLASNTETTINLIKTCMGTGCLALPFACQQGGIVLFIIGLFAVGAWNVYSVHRLVQCLSCFPKSRQLSDATSSTTRINSAQEPQIPPEGIAVMSQVTWIAFGPLGVQVLDGIMMVLFFGVITAYYCAVLTFLGDTPLSLGRIFDSGLTCIILTVLSLVPHVGALKYASALGMIVLSLTFGVIFVYGYSGNNKEGATLNMWPSSIDGLSQWFGVIVFGFGIVPMTYNYRSSMQRPEDIVKVTLHAMFGTACSYTIIGWGLYALFPSLQGDVLSELPRHGVFPIATRLAMVTVVLMTAPFLIVPCAELLEGKWQHAGRLFTRLTICGVSCTLAILFPHFVQALSLVGSTCVAAVSFCVPALLHWKLVRGQSEQEYKRLAKVDLFMFILGIVLTAISTYVLLS</sequence>
<comment type="caution">
    <text evidence="7">The sequence shown here is derived from an EMBL/GenBank/DDBJ whole genome shotgun (WGS) entry which is preliminary data.</text>
</comment>
<feature type="transmembrane region" description="Helical" evidence="5">
    <location>
        <begin position="193"/>
        <end position="214"/>
    </location>
</feature>
<feature type="transmembrane region" description="Helical" evidence="5">
    <location>
        <begin position="139"/>
        <end position="160"/>
    </location>
</feature>
<keyword evidence="8" id="KW-1185">Reference proteome</keyword>
<dbReference type="InParanoid" id="A0A1Z5K5I7"/>
<dbReference type="InterPro" id="IPR013057">
    <property type="entry name" value="AA_transpt_TM"/>
</dbReference>
<feature type="transmembrane region" description="Helical" evidence="5">
    <location>
        <begin position="367"/>
        <end position="387"/>
    </location>
</feature>
<dbReference type="OrthoDB" id="191198at2759"/>
<proteinExistence type="predicted"/>
<organism evidence="7 8">
    <name type="scientific">Fistulifera solaris</name>
    <name type="common">Oleaginous diatom</name>
    <dbReference type="NCBI Taxonomy" id="1519565"/>
    <lineage>
        <taxon>Eukaryota</taxon>
        <taxon>Sar</taxon>
        <taxon>Stramenopiles</taxon>
        <taxon>Ochrophyta</taxon>
        <taxon>Bacillariophyta</taxon>
        <taxon>Bacillariophyceae</taxon>
        <taxon>Bacillariophycidae</taxon>
        <taxon>Naviculales</taxon>
        <taxon>Naviculaceae</taxon>
        <taxon>Fistulifera</taxon>
    </lineage>
</organism>
<dbReference type="EMBL" id="BDSP01000169">
    <property type="protein sequence ID" value="GAX21543.1"/>
    <property type="molecule type" value="Genomic_DNA"/>
</dbReference>
<dbReference type="GO" id="GO:0016020">
    <property type="term" value="C:membrane"/>
    <property type="evidence" value="ECO:0007669"/>
    <property type="project" value="UniProtKB-SubCell"/>
</dbReference>
<keyword evidence="2 5" id="KW-0812">Transmembrane</keyword>
<feature type="transmembrane region" description="Helical" evidence="5">
    <location>
        <begin position="408"/>
        <end position="426"/>
    </location>
</feature>
<reference evidence="7 8" key="1">
    <citation type="journal article" date="2015" name="Plant Cell">
        <title>Oil accumulation by the oleaginous diatom Fistulifera solaris as revealed by the genome and transcriptome.</title>
        <authorList>
            <person name="Tanaka T."/>
            <person name="Maeda Y."/>
            <person name="Veluchamy A."/>
            <person name="Tanaka M."/>
            <person name="Abida H."/>
            <person name="Marechal E."/>
            <person name="Bowler C."/>
            <person name="Muto M."/>
            <person name="Sunaga Y."/>
            <person name="Tanaka M."/>
            <person name="Yoshino T."/>
            <person name="Taniguchi T."/>
            <person name="Fukuda Y."/>
            <person name="Nemoto M."/>
            <person name="Matsumoto M."/>
            <person name="Wong P.S."/>
            <person name="Aburatani S."/>
            <person name="Fujibuchi W."/>
        </authorList>
    </citation>
    <scope>NUCLEOTIDE SEQUENCE [LARGE SCALE GENOMIC DNA]</scope>
    <source>
        <strain evidence="7 8">JPCC DA0580</strain>
    </source>
</reference>
<feature type="transmembrane region" description="Helical" evidence="5">
    <location>
        <begin position="59"/>
        <end position="76"/>
    </location>
</feature>
<feature type="transmembrane region" description="Helical" evidence="5">
    <location>
        <begin position="309"/>
        <end position="332"/>
    </location>
</feature>
<name>A0A1Z5K5I7_FISSO</name>
<feature type="transmembrane region" description="Helical" evidence="5">
    <location>
        <begin position="166"/>
        <end position="186"/>
    </location>
</feature>
<feature type="transmembrane region" description="Helical" evidence="5">
    <location>
        <begin position="234"/>
        <end position="252"/>
    </location>
</feature>
<accession>A0A1Z5K5I7</accession>
<keyword evidence="4 5" id="KW-0472">Membrane</keyword>
<evidence type="ECO:0000313" key="7">
    <source>
        <dbReference type="EMBL" id="GAX21543.1"/>
    </source>
</evidence>
<evidence type="ECO:0000256" key="3">
    <source>
        <dbReference type="ARBA" id="ARBA00022989"/>
    </source>
</evidence>
<keyword evidence="3 5" id="KW-1133">Transmembrane helix</keyword>
<evidence type="ECO:0000313" key="8">
    <source>
        <dbReference type="Proteomes" id="UP000198406"/>
    </source>
</evidence>
<protein>
    <recommendedName>
        <fullName evidence="6">Amino acid transporter transmembrane domain-containing protein</fullName>
    </recommendedName>
</protein>
<feature type="domain" description="Amino acid transporter transmembrane" evidence="6">
    <location>
        <begin position="31"/>
        <end position="426"/>
    </location>
</feature>
<dbReference type="Proteomes" id="UP000198406">
    <property type="component" value="Unassembled WGS sequence"/>
</dbReference>
<evidence type="ECO:0000256" key="4">
    <source>
        <dbReference type="ARBA" id="ARBA00023136"/>
    </source>
</evidence>
<dbReference type="AlphaFoldDB" id="A0A1Z5K5I7"/>
<evidence type="ECO:0000256" key="1">
    <source>
        <dbReference type="ARBA" id="ARBA00004141"/>
    </source>
</evidence>